<reference evidence="1 2" key="1">
    <citation type="submission" date="2019-01" db="EMBL/GenBank/DDBJ databases">
        <title>Draft genome sequences of the type strains of six Macrococcus species.</title>
        <authorList>
            <person name="Mazhar S."/>
            <person name="Altermann E."/>
            <person name="Hill C."/>
            <person name="Mcauliffe O."/>
        </authorList>
    </citation>
    <scope>NUCLEOTIDE SEQUENCE [LARGE SCALE GENOMIC DNA]</scope>
    <source>
        <strain evidence="1 2">ATCC 51825</strain>
    </source>
</reference>
<comment type="caution">
    <text evidence="1">The sequence shown here is derived from an EMBL/GenBank/DDBJ whole genome shotgun (WGS) entry which is preliminary data.</text>
</comment>
<evidence type="ECO:0000313" key="2">
    <source>
        <dbReference type="Proteomes" id="UP000294843"/>
    </source>
</evidence>
<accession>A0A4V3BFF8</accession>
<keyword evidence="2" id="KW-1185">Reference proteome</keyword>
<dbReference type="AlphaFoldDB" id="A0A4V3BFF8"/>
<dbReference type="RefSeq" id="WP_133452151.1">
    <property type="nucleotide sequence ID" value="NZ_SCWF01000009.1"/>
</dbReference>
<dbReference type="EMBL" id="SCWF01000009">
    <property type="protein sequence ID" value="TDM13626.1"/>
    <property type="molecule type" value="Genomic_DNA"/>
</dbReference>
<proteinExistence type="predicted"/>
<name>A0A4V3BFF8_9STAP</name>
<gene>
    <name evidence="1" type="ORF">ERX55_08525</name>
</gene>
<organism evidence="1 2">
    <name type="scientific">Macrococcus bovicus</name>
    <dbReference type="NCBI Taxonomy" id="69968"/>
    <lineage>
        <taxon>Bacteria</taxon>
        <taxon>Bacillati</taxon>
        <taxon>Bacillota</taxon>
        <taxon>Bacilli</taxon>
        <taxon>Bacillales</taxon>
        <taxon>Staphylococcaceae</taxon>
        <taxon>Macrococcus</taxon>
    </lineage>
</organism>
<evidence type="ECO:0000313" key="1">
    <source>
        <dbReference type="EMBL" id="TDM13626.1"/>
    </source>
</evidence>
<dbReference type="Proteomes" id="UP000294843">
    <property type="component" value="Unassembled WGS sequence"/>
</dbReference>
<protein>
    <recommendedName>
        <fullName evidence="3">MerR family transcriptional regulator</fullName>
    </recommendedName>
</protein>
<dbReference type="OrthoDB" id="2418299at2"/>
<sequence length="60" mass="7195">MESHRDAFVTANEIYDMGVPPQTLSMWLTNDFIQVVHKNKLDRFFWKHEVEALINIYLKN</sequence>
<evidence type="ECO:0008006" key="3">
    <source>
        <dbReference type="Google" id="ProtNLM"/>
    </source>
</evidence>